<dbReference type="GO" id="GO:0008610">
    <property type="term" value="P:lipid biosynthetic process"/>
    <property type="evidence" value="ECO:0007669"/>
    <property type="project" value="InterPro"/>
</dbReference>
<dbReference type="GO" id="GO:0016020">
    <property type="term" value="C:membrane"/>
    <property type="evidence" value="ECO:0007669"/>
    <property type="project" value="UniProtKB-SubCell"/>
</dbReference>
<evidence type="ECO:0000313" key="8">
    <source>
        <dbReference type="Proteomes" id="UP000305681"/>
    </source>
</evidence>
<evidence type="ECO:0000256" key="4">
    <source>
        <dbReference type="ARBA" id="ARBA00023136"/>
    </source>
</evidence>
<dbReference type="AlphaFoldDB" id="A0A5C4NEE5"/>
<gene>
    <name evidence="7" type="ORF">FHI69_26455</name>
</gene>
<dbReference type="GO" id="GO:0005506">
    <property type="term" value="F:iron ion binding"/>
    <property type="evidence" value="ECO:0007669"/>
    <property type="project" value="InterPro"/>
</dbReference>
<feature type="transmembrane region" description="Helical" evidence="5">
    <location>
        <begin position="156"/>
        <end position="174"/>
    </location>
</feature>
<dbReference type="RefSeq" id="WP_139092593.1">
    <property type="nucleotide sequence ID" value="NZ_VDGE01000017.1"/>
</dbReference>
<evidence type="ECO:0000256" key="5">
    <source>
        <dbReference type="SAM" id="Phobius"/>
    </source>
</evidence>
<comment type="subcellular location">
    <subcellularLocation>
        <location evidence="1">Membrane</location>
    </subcellularLocation>
</comment>
<evidence type="ECO:0000256" key="3">
    <source>
        <dbReference type="ARBA" id="ARBA00022989"/>
    </source>
</evidence>
<organism evidence="7 8">
    <name type="scientific">Janthinobacterium lividum</name>
    <dbReference type="NCBI Taxonomy" id="29581"/>
    <lineage>
        <taxon>Bacteria</taxon>
        <taxon>Pseudomonadati</taxon>
        <taxon>Pseudomonadota</taxon>
        <taxon>Betaproteobacteria</taxon>
        <taxon>Burkholderiales</taxon>
        <taxon>Oxalobacteraceae</taxon>
        <taxon>Janthinobacterium</taxon>
    </lineage>
</organism>
<proteinExistence type="predicted"/>
<dbReference type="InterPro" id="IPR050307">
    <property type="entry name" value="Sterol_Desaturase_Related"/>
</dbReference>
<name>A0A5C4NEE5_9BURK</name>
<dbReference type="PANTHER" id="PTHR11863">
    <property type="entry name" value="STEROL DESATURASE"/>
    <property type="match status" value="1"/>
</dbReference>
<accession>A0A5C4NEE5</accession>
<feature type="transmembrane region" description="Helical" evidence="5">
    <location>
        <begin position="106"/>
        <end position="127"/>
    </location>
</feature>
<comment type="caution">
    <text evidence="7">The sequence shown here is derived from an EMBL/GenBank/DDBJ whole genome shotgun (WGS) entry which is preliminary data.</text>
</comment>
<dbReference type="GO" id="GO:0016491">
    <property type="term" value="F:oxidoreductase activity"/>
    <property type="evidence" value="ECO:0007669"/>
    <property type="project" value="InterPro"/>
</dbReference>
<dbReference type="InterPro" id="IPR006694">
    <property type="entry name" value="Fatty_acid_hydroxylase"/>
</dbReference>
<protein>
    <submittedName>
        <fullName evidence="7">Sterol desaturase family protein</fullName>
    </submittedName>
</protein>
<feature type="transmembrane region" description="Helical" evidence="5">
    <location>
        <begin position="78"/>
        <end position="100"/>
    </location>
</feature>
<feature type="domain" description="Fatty acid hydroxylase" evidence="6">
    <location>
        <begin position="111"/>
        <end position="244"/>
    </location>
</feature>
<feature type="transmembrane region" description="Helical" evidence="5">
    <location>
        <begin position="180"/>
        <end position="199"/>
    </location>
</feature>
<dbReference type="Proteomes" id="UP000305681">
    <property type="component" value="Unassembled WGS sequence"/>
</dbReference>
<dbReference type="PROSITE" id="PS51257">
    <property type="entry name" value="PROKAR_LIPOPROTEIN"/>
    <property type="match status" value="1"/>
</dbReference>
<dbReference type="EMBL" id="VDGE01000017">
    <property type="protein sequence ID" value="TNC72265.1"/>
    <property type="molecule type" value="Genomic_DNA"/>
</dbReference>
<keyword evidence="3 5" id="KW-1133">Transmembrane helix</keyword>
<evidence type="ECO:0000256" key="2">
    <source>
        <dbReference type="ARBA" id="ARBA00022692"/>
    </source>
</evidence>
<evidence type="ECO:0000259" key="6">
    <source>
        <dbReference type="Pfam" id="PF04116"/>
    </source>
</evidence>
<feature type="transmembrane region" description="Helical" evidence="5">
    <location>
        <begin position="30"/>
        <end position="49"/>
    </location>
</feature>
<keyword evidence="4 5" id="KW-0472">Membrane</keyword>
<dbReference type="Pfam" id="PF04116">
    <property type="entry name" value="FA_hydroxylase"/>
    <property type="match status" value="1"/>
</dbReference>
<evidence type="ECO:0000313" key="7">
    <source>
        <dbReference type="EMBL" id="TNC72265.1"/>
    </source>
</evidence>
<keyword evidence="2 5" id="KW-0812">Transmembrane</keyword>
<evidence type="ECO:0000256" key="1">
    <source>
        <dbReference type="ARBA" id="ARBA00004370"/>
    </source>
</evidence>
<sequence length="305" mass="33940">MKSLFAALYGPVFWAGFIGAAACLIAACHYSLWVLPPLLLLALLTSFLAERYLPYDGAWNDGHGDGWRDSLHALVNEALYLLGLAAFPLLAGHLALGPFWPVQLPFWAQLLLAILIADCGITLVHYLSHRYYFLWKLHAVHHSVQRMYGFNGWMKHPLHLLLEAAGGMLPLLLLGIPEKVMAVLAFAVAIQLLLQHANVDMRMGPLRHVFAWAPLHRFHHMKYGTAGDVNFGLFFTCWDRLLGTAFDAPGYRMRGEDLGIGSRPDYPVAYGPQLLEPFRSEEGVRAPELPAGLQQALNRAVNRAA</sequence>
<reference evidence="7 8" key="1">
    <citation type="submission" date="2019-06" db="EMBL/GenBank/DDBJ databases">
        <title>Genome sequence of Janthinobacterium lividum UCD_MED1.</title>
        <authorList>
            <person name="De Leon M.E."/>
            <person name="Jospin G."/>
        </authorList>
    </citation>
    <scope>NUCLEOTIDE SEQUENCE [LARGE SCALE GENOMIC DNA]</scope>
    <source>
        <strain evidence="7 8">UCD_MED1</strain>
    </source>
</reference>